<dbReference type="Proteomes" id="UP000321901">
    <property type="component" value="Unassembled WGS sequence"/>
</dbReference>
<dbReference type="AlphaFoldDB" id="A0A511ZBY7"/>
<organism evidence="1 2">
    <name type="scientific">Sporosarcina luteola</name>
    <dbReference type="NCBI Taxonomy" id="582850"/>
    <lineage>
        <taxon>Bacteria</taxon>
        <taxon>Bacillati</taxon>
        <taxon>Bacillota</taxon>
        <taxon>Bacilli</taxon>
        <taxon>Bacillales</taxon>
        <taxon>Caryophanaceae</taxon>
        <taxon>Sporosarcina</taxon>
    </lineage>
</organism>
<dbReference type="OrthoDB" id="2353585at2"/>
<sequence>MGNSKFGRFIILGAILGGAVSMFDKGTRQHVVKKTNDMTSQVNYYSKNPDVLKQKLQQQKDKYLSIYEQFSGDAAYIKSQVEELKTLTPQVKDLVVDTKEAFNDSKEEYKEIVNEAKEDIDIKKI</sequence>
<dbReference type="RefSeq" id="WP_147060282.1">
    <property type="nucleotide sequence ID" value="NZ_BJYL01000053.1"/>
</dbReference>
<evidence type="ECO:0000313" key="1">
    <source>
        <dbReference type="EMBL" id="GEN84952.1"/>
    </source>
</evidence>
<comment type="caution">
    <text evidence="1">The sequence shown here is derived from an EMBL/GenBank/DDBJ whole genome shotgun (WGS) entry which is preliminary data.</text>
</comment>
<evidence type="ECO:0008006" key="3">
    <source>
        <dbReference type="Google" id="ProtNLM"/>
    </source>
</evidence>
<evidence type="ECO:0000313" key="2">
    <source>
        <dbReference type="Proteomes" id="UP000321901"/>
    </source>
</evidence>
<dbReference type="EMBL" id="BJYL01000053">
    <property type="protein sequence ID" value="GEN84952.1"/>
    <property type="molecule type" value="Genomic_DNA"/>
</dbReference>
<proteinExistence type="predicted"/>
<reference evidence="1 2" key="1">
    <citation type="submission" date="2019-07" db="EMBL/GenBank/DDBJ databases">
        <title>Whole genome shotgun sequence of Sporosarcina luteola NBRC 105378.</title>
        <authorList>
            <person name="Hosoyama A."/>
            <person name="Uohara A."/>
            <person name="Ohji S."/>
            <person name="Ichikawa N."/>
        </authorList>
    </citation>
    <scope>NUCLEOTIDE SEQUENCE [LARGE SCALE GENOMIC DNA]</scope>
    <source>
        <strain evidence="1 2">NBRC 105378</strain>
    </source>
</reference>
<name>A0A511ZBY7_9BACL</name>
<keyword evidence="2" id="KW-1185">Reference proteome</keyword>
<gene>
    <name evidence="1" type="ORF">SLU01_32640</name>
</gene>
<protein>
    <recommendedName>
        <fullName evidence="3">YtxH domain-containing protein</fullName>
    </recommendedName>
</protein>
<accession>A0A511ZBY7</accession>